<comment type="similarity">
    <text evidence="1 7">Belongs to the RecO family.</text>
</comment>
<dbReference type="GO" id="GO:0006310">
    <property type="term" value="P:DNA recombination"/>
    <property type="evidence" value="ECO:0007669"/>
    <property type="project" value="UniProtKB-UniRule"/>
</dbReference>
<dbReference type="Pfam" id="PF02565">
    <property type="entry name" value="RecO_C"/>
    <property type="match status" value="1"/>
</dbReference>
<dbReference type="EMBL" id="LOCK01000017">
    <property type="protein sequence ID" value="KTE92100.1"/>
    <property type="molecule type" value="Genomic_DNA"/>
</dbReference>
<feature type="region of interest" description="Disordered" evidence="8">
    <location>
        <begin position="250"/>
        <end position="273"/>
    </location>
</feature>
<dbReference type="EMBL" id="LK996017">
    <property type="protein sequence ID" value="CDX03213.1"/>
    <property type="molecule type" value="Genomic_DNA"/>
</dbReference>
<evidence type="ECO:0000256" key="8">
    <source>
        <dbReference type="SAM" id="MobiDB-lite"/>
    </source>
</evidence>
<dbReference type="AlphaFoldDB" id="A0A098B2Y8"/>
<evidence type="ECO:0000259" key="9">
    <source>
        <dbReference type="Pfam" id="PF11967"/>
    </source>
</evidence>
<dbReference type="PANTHER" id="PTHR33991:SF1">
    <property type="entry name" value="DNA REPAIR PROTEIN RECO"/>
    <property type="match status" value="1"/>
</dbReference>
<reference evidence="10" key="1">
    <citation type="submission" date="2014-07" db="EMBL/GenBank/DDBJ databases">
        <authorList>
            <person name="Hornung V.Bastian."/>
        </authorList>
    </citation>
    <scope>NUCLEOTIDE SEQUENCE</scope>
    <source>
        <strain evidence="10">PCE-S</strain>
    </source>
</reference>
<keyword evidence="4 7" id="KW-0233">DNA recombination</keyword>
<evidence type="ECO:0000256" key="7">
    <source>
        <dbReference type="HAMAP-Rule" id="MF_00201"/>
    </source>
</evidence>
<dbReference type="InterPro" id="IPR037278">
    <property type="entry name" value="ARFGAP/RecO"/>
</dbReference>
<dbReference type="OrthoDB" id="9797083at2"/>
<dbReference type="PANTHER" id="PTHR33991">
    <property type="entry name" value="DNA REPAIR PROTEIN RECO"/>
    <property type="match status" value="1"/>
</dbReference>
<dbReference type="GO" id="GO:0006302">
    <property type="term" value="P:double-strand break repair"/>
    <property type="evidence" value="ECO:0007669"/>
    <property type="project" value="TreeGrafter"/>
</dbReference>
<evidence type="ECO:0000256" key="5">
    <source>
        <dbReference type="ARBA" id="ARBA00023204"/>
    </source>
</evidence>
<dbReference type="SMR" id="A0A098B2Y8"/>
<comment type="function">
    <text evidence="7">Involved in DNA repair and RecF pathway recombination.</text>
</comment>
<feature type="compositionally biased region" description="Basic and acidic residues" evidence="8">
    <location>
        <begin position="257"/>
        <end position="273"/>
    </location>
</feature>
<dbReference type="RefSeq" id="WP_011460852.1">
    <property type="nucleotide sequence ID" value="NZ_LK996017.1"/>
</dbReference>
<sequence>MGVYHADALVIRSREYGESDRLLTLFSREYGKIQAVAKGVRKPKSRQRAGAQLFTYAEYLLHKGKSLDTVNQVSPRESFPHLWTDLDMSMAATAMAELLDLATLPGQPHPELFTLTFSSLFLVESCDPALVQCTYALKLMNYLGYRPRLVECAECGQRVQGERLLFSPDAGGVVCRQCQTQGSSPAVGRWVSGGSLGLMRQLLQGELEKLNRLRWNQWSKKEILEASQYFCEQTLDKSLRSWSMGNRLVNVGQNPSGKDDLNERRDVDGTGES</sequence>
<dbReference type="Gene3D" id="1.20.1440.120">
    <property type="entry name" value="Recombination protein O, C-terminal domain"/>
    <property type="match status" value="1"/>
</dbReference>
<dbReference type="Pfam" id="PF11967">
    <property type="entry name" value="RecO_N"/>
    <property type="match status" value="1"/>
</dbReference>
<reference evidence="11 12" key="2">
    <citation type="submission" date="2015-12" db="EMBL/GenBank/DDBJ databases">
        <title>Draft Genome Sequence of Desulfitobacterium hafniense Strain DH, a Sulfate-reducing Bacterium Isolated from Paddy Soils.</title>
        <authorList>
            <person name="Bao P."/>
            <person name="Zhang X."/>
            <person name="Li G."/>
        </authorList>
    </citation>
    <scope>NUCLEOTIDE SEQUENCE [LARGE SCALE GENOMIC DNA]</scope>
    <source>
        <strain evidence="11 12">DH</strain>
    </source>
</reference>
<keyword evidence="3 7" id="KW-0227">DNA damage</keyword>
<evidence type="ECO:0000256" key="4">
    <source>
        <dbReference type="ARBA" id="ARBA00023172"/>
    </source>
</evidence>
<dbReference type="InterPro" id="IPR042242">
    <property type="entry name" value="RecO_C"/>
</dbReference>
<gene>
    <name evidence="7" type="primary">recO</name>
    <name evidence="11" type="ORF">AT727_03985</name>
    <name evidence="10" type="ORF">DPCES_3327</name>
</gene>
<protein>
    <recommendedName>
        <fullName evidence="2 7">DNA repair protein RecO</fullName>
    </recommendedName>
    <alternativeName>
        <fullName evidence="6 7">Recombination protein O</fullName>
    </alternativeName>
</protein>
<dbReference type="InterPro" id="IPR022572">
    <property type="entry name" value="DNA_rep/recomb_RecO_N"/>
</dbReference>
<dbReference type="NCBIfam" id="TIGR00613">
    <property type="entry name" value="reco"/>
    <property type="match status" value="1"/>
</dbReference>
<proteinExistence type="inferred from homology"/>
<dbReference type="GO" id="GO:0043590">
    <property type="term" value="C:bacterial nucleoid"/>
    <property type="evidence" value="ECO:0007669"/>
    <property type="project" value="TreeGrafter"/>
</dbReference>
<accession>A0A098B2Y8</accession>
<dbReference type="InterPro" id="IPR012340">
    <property type="entry name" value="NA-bd_OB-fold"/>
</dbReference>
<evidence type="ECO:0000313" key="11">
    <source>
        <dbReference type="EMBL" id="KTE92100.1"/>
    </source>
</evidence>
<dbReference type="HAMAP" id="MF_00201">
    <property type="entry name" value="RecO"/>
    <property type="match status" value="1"/>
</dbReference>
<feature type="domain" description="DNA replication/recombination mediator RecO N-terminal" evidence="9">
    <location>
        <begin position="1"/>
        <end position="79"/>
    </location>
</feature>
<dbReference type="Proteomes" id="UP000054623">
    <property type="component" value="Unassembled WGS sequence"/>
</dbReference>
<dbReference type="Gene3D" id="2.40.50.140">
    <property type="entry name" value="Nucleic acid-binding proteins"/>
    <property type="match status" value="1"/>
</dbReference>
<name>A0A098B2Y8_DESHA</name>
<dbReference type="SUPFAM" id="SSF50249">
    <property type="entry name" value="Nucleic acid-binding proteins"/>
    <property type="match status" value="1"/>
</dbReference>
<evidence type="ECO:0000256" key="1">
    <source>
        <dbReference type="ARBA" id="ARBA00007452"/>
    </source>
</evidence>
<dbReference type="InterPro" id="IPR003717">
    <property type="entry name" value="RecO"/>
</dbReference>
<evidence type="ECO:0000256" key="3">
    <source>
        <dbReference type="ARBA" id="ARBA00022763"/>
    </source>
</evidence>
<evidence type="ECO:0000313" key="10">
    <source>
        <dbReference type="EMBL" id="CDX03213.1"/>
    </source>
</evidence>
<dbReference type="PATRIC" id="fig|49338.4.peg.3579"/>
<evidence type="ECO:0000256" key="2">
    <source>
        <dbReference type="ARBA" id="ARBA00021310"/>
    </source>
</evidence>
<evidence type="ECO:0000256" key="6">
    <source>
        <dbReference type="ARBA" id="ARBA00033409"/>
    </source>
</evidence>
<evidence type="ECO:0000313" key="12">
    <source>
        <dbReference type="Proteomes" id="UP000054623"/>
    </source>
</evidence>
<dbReference type="SUPFAM" id="SSF57863">
    <property type="entry name" value="ArfGap/RecO-like zinc finger"/>
    <property type="match status" value="1"/>
</dbReference>
<keyword evidence="5 7" id="KW-0234">DNA repair</keyword>
<organism evidence="10">
    <name type="scientific">Desulfitobacterium hafniense</name>
    <name type="common">Desulfitobacterium frappieri</name>
    <dbReference type="NCBI Taxonomy" id="49338"/>
    <lineage>
        <taxon>Bacteria</taxon>
        <taxon>Bacillati</taxon>
        <taxon>Bacillota</taxon>
        <taxon>Clostridia</taxon>
        <taxon>Eubacteriales</taxon>
        <taxon>Desulfitobacteriaceae</taxon>
        <taxon>Desulfitobacterium</taxon>
    </lineage>
</organism>